<feature type="region of interest" description="Disordered" evidence="10">
    <location>
        <begin position="37"/>
        <end position="80"/>
    </location>
</feature>
<protein>
    <recommendedName>
        <fullName evidence="8">Cell division protein ZipA</fullName>
    </recommendedName>
</protein>
<dbReference type="RefSeq" id="WP_200348509.1">
    <property type="nucleotide sequence ID" value="NZ_NRSJ01000060.1"/>
</dbReference>
<feature type="compositionally biased region" description="Polar residues" evidence="10">
    <location>
        <begin position="305"/>
        <end position="321"/>
    </location>
</feature>
<evidence type="ECO:0000256" key="9">
    <source>
        <dbReference type="RuleBase" id="RU003613"/>
    </source>
</evidence>
<dbReference type="PANTHER" id="PTHR38685">
    <property type="entry name" value="CELL DIVISION PROTEIN ZIPA"/>
    <property type="match status" value="1"/>
</dbReference>
<keyword evidence="1 9" id="KW-1003">Cell membrane</keyword>
<dbReference type="InterPro" id="IPR011919">
    <property type="entry name" value="Cell_div_ZipA"/>
</dbReference>
<evidence type="ECO:0000256" key="6">
    <source>
        <dbReference type="ARBA" id="ARBA00023136"/>
    </source>
</evidence>
<dbReference type="SMART" id="SM00771">
    <property type="entry name" value="ZipA_C"/>
    <property type="match status" value="1"/>
</dbReference>
<comment type="caution">
    <text evidence="13">The sequence shown here is derived from an EMBL/GenBank/DDBJ whole genome shotgun (WGS) entry which is preliminary data.</text>
</comment>
<evidence type="ECO:0000256" key="1">
    <source>
        <dbReference type="ARBA" id="ARBA00022475"/>
    </source>
</evidence>
<dbReference type="GO" id="GO:0000917">
    <property type="term" value="P:division septum assembly"/>
    <property type="evidence" value="ECO:0007669"/>
    <property type="project" value="TreeGrafter"/>
</dbReference>
<evidence type="ECO:0000313" key="14">
    <source>
        <dbReference type="Proteomes" id="UP001296776"/>
    </source>
</evidence>
<evidence type="ECO:0000256" key="5">
    <source>
        <dbReference type="ARBA" id="ARBA00022989"/>
    </source>
</evidence>
<dbReference type="InterPro" id="IPR007449">
    <property type="entry name" value="ZipA_FtsZ-bd_C"/>
</dbReference>
<organism evidence="13 14">
    <name type="scientific">Halochromatium glycolicum</name>
    <dbReference type="NCBI Taxonomy" id="85075"/>
    <lineage>
        <taxon>Bacteria</taxon>
        <taxon>Pseudomonadati</taxon>
        <taxon>Pseudomonadota</taxon>
        <taxon>Gammaproteobacteria</taxon>
        <taxon>Chromatiales</taxon>
        <taxon>Chromatiaceae</taxon>
        <taxon>Halochromatium</taxon>
    </lineage>
</organism>
<comment type="subcellular location">
    <subcellularLocation>
        <location evidence="9">Cell inner membrane</location>
        <topology evidence="9">Single-pass type I membrane protein</topology>
    </subcellularLocation>
</comment>
<dbReference type="EMBL" id="NRSJ01000060">
    <property type="protein sequence ID" value="MBK1707031.1"/>
    <property type="molecule type" value="Genomic_DNA"/>
</dbReference>
<accession>A0AAJ0XBR5</accession>
<name>A0AAJ0XBR5_9GAMM</name>
<reference evidence="13" key="2">
    <citation type="journal article" date="2020" name="Microorganisms">
        <title>Osmotic Adaptation and Compatible Solute Biosynthesis of Phototrophic Bacteria as Revealed from Genome Analyses.</title>
        <authorList>
            <person name="Imhoff J.F."/>
            <person name="Rahn T."/>
            <person name="Kunzel S."/>
            <person name="Keller A."/>
            <person name="Neulinger S.C."/>
        </authorList>
    </citation>
    <scope>NUCLEOTIDE SEQUENCE</scope>
    <source>
        <strain evidence="13">DSM 11080</strain>
    </source>
</reference>
<keyword evidence="4 9" id="KW-0812">Transmembrane</keyword>
<keyword evidence="6 9" id="KW-0472">Membrane</keyword>
<evidence type="ECO:0000259" key="12">
    <source>
        <dbReference type="SMART" id="SM00771"/>
    </source>
</evidence>
<feature type="compositionally biased region" description="Low complexity" evidence="10">
    <location>
        <begin position="123"/>
        <end position="137"/>
    </location>
</feature>
<evidence type="ECO:0000256" key="11">
    <source>
        <dbReference type="SAM" id="Phobius"/>
    </source>
</evidence>
<proteinExistence type="inferred from homology"/>
<evidence type="ECO:0000313" key="13">
    <source>
        <dbReference type="EMBL" id="MBK1707031.1"/>
    </source>
</evidence>
<reference evidence="13" key="1">
    <citation type="submission" date="2017-08" db="EMBL/GenBank/DDBJ databases">
        <authorList>
            <person name="Imhoff J.F."/>
            <person name="Rahn T."/>
            <person name="Kuenzel S."/>
            <person name="Neulinger S.C."/>
        </authorList>
    </citation>
    <scope>NUCLEOTIDE SEQUENCE</scope>
    <source>
        <strain evidence="13">DSM 11080</strain>
    </source>
</reference>
<feature type="region of interest" description="Disordered" evidence="10">
    <location>
        <begin position="99"/>
        <end position="145"/>
    </location>
</feature>
<dbReference type="GO" id="GO:0032153">
    <property type="term" value="C:cell division site"/>
    <property type="evidence" value="ECO:0007669"/>
    <property type="project" value="TreeGrafter"/>
</dbReference>
<dbReference type="Gene3D" id="3.30.1400.10">
    <property type="entry name" value="ZipA, C-terminal FtsZ-binding domain"/>
    <property type="match status" value="1"/>
</dbReference>
<dbReference type="GO" id="GO:0005886">
    <property type="term" value="C:plasma membrane"/>
    <property type="evidence" value="ECO:0007669"/>
    <property type="project" value="UniProtKB-SubCell"/>
</dbReference>
<keyword evidence="3 8" id="KW-0132">Cell division</keyword>
<comment type="similarity">
    <text evidence="8">Belongs to the ZipA family.</text>
</comment>
<gene>
    <name evidence="13" type="ORF">CKO40_21465</name>
</gene>
<feature type="domain" description="ZipA C-terminal FtsZ-binding" evidence="12">
    <location>
        <begin position="151"/>
        <end position="280"/>
    </location>
</feature>
<dbReference type="PANTHER" id="PTHR38685:SF1">
    <property type="entry name" value="CELL DIVISION PROTEIN ZIPA"/>
    <property type="match status" value="1"/>
</dbReference>
<evidence type="ECO:0000256" key="7">
    <source>
        <dbReference type="ARBA" id="ARBA00023306"/>
    </source>
</evidence>
<dbReference type="SUPFAM" id="SSF64383">
    <property type="entry name" value="Cell-division protein ZipA, C-terminal domain"/>
    <property type="match status" value="1"/>
</dbReference>
<feature type="transmembrane region" description="Helical" evidence="11">
    <location>
        <begin position="12"/>
        <end position="30"/>
    </location>
</feature>
<feature type="region of interest" description="Disordered" evidence="10">
    <location>
        <begin position="291"/>
        <end position="332"/>
    </location>
</feature>
<sequence>MADQMDAATLRIILLILGILLLGAMYLWELRRSRERAEERSGYRRRAPRRKRREPRFDAQVGDQTEAGVERPRGADAIAAGRRRSGYGMFDAAPSAIEELDTGRDSAENSTETGTAKDRPSSRHASSAAASAQRWSAGGDTRAAPAASDGESLLVQLFVVADGQPFDGAAVEAAAEQQHLAPGEMAIYHRRSLEGPHAQARFSMANLVEPGTFPFDAMETFSTPGLALFAQFAGRPSDLMVYDELVQTARALADELGGEVLLPGRRRFDARAWERLRSKLLELINDRADSLTKGANRSDGVGSETAASTSRDGGLEGQSNAEAAGTEPSRRS</sequence>
<keyword evidence="14" id="KW-1185">Reference proteome</keyword>
<evidence type="ECO:0000256" key="2">
    <source>
        <dbReference type="ARBA" id="ARBA00022519"/>
    </source>
</evidence>
<keyword evidence="7 8" id="KW-0131">Cell cycle</keyword>
<keyword evidence="2 9" id="KW-0997">Cell inner membrane</keyword>
<feature type="compositionally biased region" description="Basic residues" evidence="10">
    <location>
        <begin position="43"/>
        <end position="54"/>
    </location>
</feature>
<evidence type="ECO:0000256" key="10">
    <source>
        <dbReference type="SAM" id="MobiDB-lite"/>
    </source>
</evidence>
<evidence type="ECO:0000256" key="4">
    <source>
        <dbReference type="ARBA" id="ARBA00022692"/>
    </source>
</evidence>
<evidence type="ECO:0000256" key="8">
    <source>
        <dbReference type="RuleBase" id="RU003612"/>
    </source>
</evidence>
<dbReference type="Pfam" id="PF04354">
    <property type="entry name" value="ZipA_C"/>
    <property type="match status" value="1"/>
</dbReference>
<dbReference type="AlphaFoldDB" id="A0AAJ0XBR5"/>
<dbReference type="Proteomes" id="UP001296776">
    <property type="component" value="Unassembled WGS sequence"/>
</dbReference>
<keyword evidence="5 11" id="KW-1133">Transmembrane helix</keyword>
<evidence type="ECO:0000256" key="3">
    <source>
        <dbReference type="ARBA" id="ARBA00022618"/>
    </source>
</evidence>
<dbReference type="InterPro" id="IPR036765">
    <property type="entry name" value="ZipA_FtsZ-bd_C_sf"/>
</dbReference>
<comment type="function">
    <text evidence="8">Essential cell division protein that stabilizes the FtsZ protofilaments by cross-linking them and that serves as a cytoplasmic membrane anchor for the Z ring. Also required for the recruitment to the septal ring of downstream cell division proteins.</text>
</comment>